<keyword evidence="2" id="KW-1185">Reference proteome</keyword>
<organism evidence="1 2">
    <name type="scientific">Pusillimonas noertemannii</name>
    <dbReference type="NCBI Taxonomy" id="305977"/>
    <lineage>
        <taxon>Bacteria</taxon>
        <taxon>Pseudomonadati</taxon>
        <taxon>Pseudomonadota</taxon>
        <taxon>Betaproteobacteria</taxon>
        <taxon>Burkholderiales</taxon>
        <taxon>Alcaligenaceae</taxon>
        <taxon>Pusillimonas</taxon>
    </lineage>
</organism>
<keyword evidence="1" id="KW-0223">Dioxygenase</keyword>
<dbReference type="AlphaFoldDB" id="A0A2U1CJY3"/>
<keyword evidence="1" id="KW-0456">Lyase</keyword>
<accession>A0A2U1CJY3</accession>
<name>A0A2U1CJY3_9BURK</name>
<gene>
    <name evidence="1" type="ORF">C7440_2869</name>
</gene>
<sequence>MSNAVAAADLAALHEKTAGLPEIRISEVVLQTAQFERMTQWYEAVLGNSWSVINTPKDISVTQRATANGNKQVRASDVRSSFMFIDRSLPYGQLFAIFEIPFVGASPTTDPGLNHMQFKHVDIPALIERVKLLEEHEIVPHRCSNHGPITSFYFYDPDKNIVELCSNNFQTQEAFLGYFQSEAYRSNPSGIELDYKEFIARFDSGAPIEELVRIP</sequence>
<dbReference type="GO" id="GO:0016829">
    <property type="term" value="F:lyase activity"/>
    <property type="evidence" value="ECO:0007669"/>
    <property type="project" value="UniProtKB-KW"/>
</dbReference>
<keyword evidence="1" id="KW-0560">Oxidoreductase</keyword>
<dbReference type="GO" id="GO:0051213">
    <property type="term" value="F:dioxygenase activity"/>
    <property type="evidence" value="ECO:0007669"/>
    <property type="project" value="UniProtKB-KW"/>
</dbReference>
<dbReference type="STRING" id="1231391.GCA_000308195_00953"/>
<dbReference type="OrthoDB" id="5430221at2"/>
<dbReference type="RefSeq" id="WP_116519009.1">
    <property type="nucleotide sequence ID" value="NZ_JACCEX010000004.1"/>
</dbReference>
<dbReference type="InterPro" id="IPR029068">
    <property type="entry name" value="Glyas_Bleomycin-R_OHBP_Dase"/>
</dbReference>
<dbReference type="SUPFAM" id="SSF54593">
    <property type="entry name" value="Glyoxalase/Bleomycin resistance protein/Dihydroxybiphenyl dioxygenase"/>
    <property type="match status" value="1"/>
</dbReference>
<dbReference type="EMBL" id="QEKO01000004">
    <property type="protein sequence ID" value="PVY61319.1"/>
    <property type="molecule type" value="Genomic_DNA"/>
</dbReference>
<evidence type="ECO:0000313" key="1">
    <source>
        <dbReference type="EMBL" id="PVY61319.1"/>
    </source>
</evidence>
<proteinExistence type="predicted"/>
<dbReference type="Proteomes" id="UP000246145">
    <property type="component" value="Unassembled WGS sequence"/>
</dbReference>
<dbReference type="Gene3D" id="3.10.180.10">
    <property type="entry name" value="2,3-Dihydroxybiphenyl 1,2-Dioxygenase, domain 1"/>
    <property type="match status" value="1"/>
</dbReference>
<comment type="caution">
    <text evidence="1">The sequence shown here is derived from an EMBL/GenBank/DDBJ whole genome shotgun (WGS) entry which is preliminary data.</text>
</comment>
<protein>
    <submittedName>
        <fullName evidence="1">Catechol 2,3-dioxygenase-like lactoylglutathione lyase family enzyme</fullName>
    </submittedName>
</protein>
<evidence type="ECO:0000313" key="2">
    <source>
        <dbReference type="Proteomes" id="UP000246145"/>
    </source>
</evidence>
<reference evidence="1 2" key="1">
    <citation type="submission" date="2018-04" db="EMBL/GenBank/DDBJ databases">
        <title>Genomic Encyclopedia of Type Strains, Phase IV (KMG-IV): sequencing the most valuable type-strain genomes for metagenomic binning, comparative biology and taxonomic classification.</title>
        <authorList>
            <person name="Goeker M."/>
        </authorList>
    </citation>
    <scope>NUCLEOTIDE SEQUENCE [LARGE SCALE GENOMIC DNA]</scope>
    <source>
        <strain evidence="1 2">DSM 10065</strain>
    </source>
</reference>